<accession>B4LEY3</accession>
<dbReference type="STRING" id="7244.B4LEY3"/>
<dbReference type="GO" id="GO:0031012">
    <property type="term" value="C:extracellular matrix"/>
    <property type="evidence" value="ECO:0007669"/>
    <property type="project" value="TreeGrafter"/>
</dbReference>
<dbReference type="SMART" id="SM00214">
    <property type="entry name" value="VWC"/>
    <property type="match status" value="1"/>
</dbReference>
<name>B4LEY3_DROVI</name>
<sequence length="516" mass="58122">MLILLPLLSIFGNSLIAGVGANLSLGFQVIRLPRHINPANCSVGNTTFVHGATFKLDCKTQCVCENGRHACSTLCPNEQLPAPEDTISCRSPRLVEVPGHCCKMWLCENPTADVYATCHNSSTSGNWTACSRACGLGMATRQTSTHAGCHQLSNLRLCENRRCAQDNKKTKSNSHSRLLTAERQQNLASSQLHQQHQQHHQQRERAGVRQRNGHGKGNGYGHGNGLDMQQEPAHRIRKGHECRSLQRLGPARIRLGECVSRKLYRPKLCGSCHRGTKCCIPAVSTTIQVELLCPLNAIDPINYVQKRIQQQHRQQDLAAEASSEGESWQPEGQLWDTIALEPIDQEFLQSHQIQIENKFVAIEWILKCECSKNYCSADMGESKNINIATNTTKHGYHNYNNNKNSNKKKHAQQQKQHYHETNGLQNELNPKHDALEDFAGYEAEEQQEERHVASDEAELVADNVNSKVSNEETSSSEQQPDIIPYPLSVGETSWKSEKLRRQQQQQQLQQERWIRT</sequence>
<dbReference type="InterPro" id="IPR043973">
    <property type="entry name" value="TSP1_CCN"/>
</dbReference>
<dbReference type="Pfam" id="PF19035">
    <property type="entry name" value="TSP1_CCN"/>
    <property type="match status" value="1"/>
</dbReference>
<feature type="region of interest" description="Disordered" evidence="2">
    <location>
        <begin position="394"/>
        <end position="428"/>
    </location>
</feature>
<dbReference type="SUPFAM" id="SSF57603">
    <property type="entry name" value="FnI-like domain"/>
    <property type="match status" value="1"/>
</dbReference>
<dbReference type="PROSITE" id="PS50184">
    <property type="entry name" value="VWFC_2"/>
    <property type="match status" value="1"/>
</dbReference>
<dbReference type="FunCoup" id="B4LEY3">
    <property type="interactions" value="15"/>
</dbReference>
<reference evidence="5" key="2">
    <citation type="journal article" date="2008" name="Bioinformatics">
        <title>Assembly reconciliation.</title>
        <authorList>
            <person name="Zimin A.V."/>
            <person name="Smith D.R."/>
            <person name="Sutton G."/>
            <person name="Yorke J.A."/>
        </authorList>
    </citation>
    <scope>NUCLEOTIDE SEQUENCE</scope>
    <source>
        <strain evidence="5">TSC#15010-1051.87</strain>
    </source>
</reference>
<dbReference type="PANTHER" id="PTHR11348">
    <property type="entry name" value="CONNECTIVE TISSUE GROWTH FACTOR-RELATED"/>
    <property type="match status" value="1"/>
</dbReference>
<feature type="region of interest" description="Disordered" evidence="2">
    <location>
        <begin position="186"/>
        <end position="222"/>
    </location>
</feature>
<evidence type="ECO:0000256" key="3">
    <source>
        <dbReference type="SAM" id="SignalP"/>
    </source>
</evidence>
<dbReference type="HOGENOM" id="CLU_046338_0_0_1"/>
<dbReference type="OrthoDB" id="365605at2759"/>
<feature type="signal peptide" evidence="3">
    <location>
        <begin position="1"/>
        <end position="21"/>
    </location>
</feature>
<reference evidence="5" key="3">
    <citation type="submission" date="2008-06" db="EMBL/GenBank/DDBJ databases">
        <authorList>
            <consortium name="FlyBase"/>
        </authorList>
    </citation>
    <scope>NUCLEOTIDE SEQUENCE</scope>
    <source>
        <strain evidence="5">TSC#15010-1051.87</strain>
    </source>
</reference>
<keyword evidence="7" id="KW-1185">Reference proteome</keyword>
<dbReference type="GO" id="GO:0005615">
    <property type="term" value="C:extracellular space"/>
    <property type="evidence" value="ECO:0007669"/>
    <property type="project" value="TreeGrafter"/>
</dbReference>
<feature type="compositionally biased region" description="Polar residues" evidence="2">
    <location>
        <begin position="466"/>
        <end position="479"/>
    </location>
</feature>
<evidence type="ECO:0000256" key="2">
    <source>
        <dbReference type="SAM" id="MobiDB-lite"/>
    </source>
</evidence>
<evidence type="ECO:0000313" key="7">
    <source>
        <dbReference type="Proteomes" id="UP000008792"/>
    </source>
</evidence>
<keyword evidence="1 3" id="KW-0732">Signal</keyword>
<dbReference type="InterPro" id="IPR050941">
    <property type="entry name" value="CCN"/>
</dbReference>
<dbReference type="GO" id="GO:0045597">
    <property type="term" value="P:positive regulation of cell differentiation"/>
    <property type="evidence" value="ECO:0007669"/>
    <property type="project" value="TreeGrafter"/>
</dbReference>
<dbReference type="GO" id="GO:0007165">
    <property type="term" value="P:signal transduction"/>
    <property type="evidence" value="ECO:0007669"/>
    <property type="project" value="InterPro"/>
</dbReference>
<evidence type="ECO:0000256" key="1">
    <source>
        <dbReference type="ARBA" id="ARBA00022729"/>
    </source>
</evidence>
<evidence type="ECO:0000259" key="4">
    <source>
        <dbReference type="PROSITE" id="PS50184"/>
    </source>
</evidence>
<feature type="domain" description="VWFC" evidence="4">
    <location>
        <begin position="39"/>
        <end position="108"/>
    </location>
</feature>
<dbReference type="InterPro" id="IPR001007">
    <property type="entry name" value="VWF_dom"/>
</dbReference>
<feature type="chain" id="PRO_5014298859" evidence="3">
    <location>
        <begin position="22"/>
        <end position="516"/>
    </location>
</feature>
<dbReference type="GO" id="GO:0005178">
    <property type="term" value="F:integrin binding"/>
    <property type="evidence" value="ECO:0007669"/>
    <property type="project" value="TreeGrafter"/>
</dbReference>
<dbReference type="Proteomes" id="UP000008792">
    <property type="component" value="Unassembled WGS sequence"/>
</dbReference>
<evidence type="ECO:0000313" key="6">
    <source>
        <dbReference type="EMBL" id="KRF84209.1"/>
    </source>
</evidence>
<feature type="compositionally biased region" description="Low complexity" evidence="2">
    <location>
        <begin position="186"/>
        <end position="195"/>
    </location>
</feature>
<dbReference type="GO" id="GO:0008201">
    <property type="term" value="F:heparin binding"/>
    <property type="evidence" value="ECO:0007669"/>
    <property type="project" value="TreeGrafter"/>
</dbReference>
<dbReference type="PANTHER" id="PTHR11348:SF17">
    <property type="entry name" value="CCN"/>
    <property type="match status" value="1"/>
</dbReference>
<dbReference type="EMBL" id="CH940647">
    <property type="protein sequence ID" value="EDW69152.2"/>
    <property type="molecule type" value="Genomic_DNA"/>
</dbReference>
<reference evidence="5 7" key="1">
    <citation type="journal article" date="2007" name="Nature">
        <title>Evolution of genes and genomes on the Drosophila phylogeny.</title>
        <authorList>
            <consortium name="Drosophila 12 Genomes Consortium"/>
            <person name="Clark A.G."/>
            <person name="Eisen M.B."/>
            <person name="Smith D.R."/>
            <person name="Bergman C.M."/>
            <person name="Oliver B."/>
            <person name="Markow T.A."/>
            <person name="Kaufman T.C."/>
            <person name="Kellis M."/>
            <person name="Gelbart W."/>
            <person name="Iyer V.N."/>
            <person name="Pollard D.A."/>
            <person name="Sackton T.B."/>
            <person name="Larracuente A.M."/>
            <person name="Singh N.D."/>
            <person name="Abad J.P."/>
            <person name="Abt D.N."/>
            <person name="Adryan B."/>
            <person name="Aguade M."/>
            <person name="Akashi H."/>
            <person name="Anderson W.W."/>
            <person name="Aquadro C.F."/>
            <person name="Ardell D.H."/>
            <person name="Arguello R."/>
            <person name="Artieri C.G."/>
            <person name="Barbash D.A."/>
            <person name="Barker D."/>
            <person name="Barsanti P."/>
            <person name="Batterham P."/>
            <person name="Batzoglou S."/>
            <person name="Begun D."/>
            <person name="Bhutkar A."/>
            <person name="Blanco E."/>
            <person name="Bosak S.A."/>
            <person name="Bradley R.K."/>
            <person name="Brand A.D."/>
            <person name="Brent M.R."/>
            <person name="Brooks A.N."/>
            <person name="Brown R.H."/>
            <person name="Butlin R.K."/>
            <person name="Caggese C."/>
            <person name="Calvi B.R."/>
            <person name="Bernardo de Carvalho A."/>
            <person name="Caspi A."/>
            <person name="Castrezana S."/>
            <person name="Celniker S.E."/>
            <person name="Chang J.L."/>
            <person name="Chapple C."/>
            <person name="Chatterji S."/>
            <person name="Chinwalla A."/>
            <person name="Civetta A."/>
            <person name="Clifton S.W."/>
            <person name="Comeron J.M."/>
            <person name="Costello J.C."/>
            <person name="Coyne J.A."/>
            <person name="Daub J."/>
            <person name="David R.G."/>
            <person name="Delcher A.L."/>
            <person name="Delehaunty K."/>
            <person name="Do C.B."/>
            <person name="Ebling H."/>
            <person name="Edwards K."/>
            <person name="Eickbush T."/>
            <person name="Evans J.D."/>
            <person name="Filipski A."/>
            <person name="Findeiss S."/>
            <person name="Freyhult E."/>
            <person name="Fulton L."/>
            <person name="Fulton R."/>
            <person name="Garcia A.C."/>
            <person name="Gardiner A."/>
            <person name="Garfield D.A."/>
            <person name="Garvin B.E."/>
            <person name="Gibson G."/>
            <person name="Gilbert D."/>
            <person name="Gnerre S."/>
            <person name="Godfrey J."/>
            <person name="Good R."/>
            <person name="Gotea V."/>
            <person name="Gravely B."/>
            <person name="Greenberg A.J."/>
            <person name="Griffiths-Jones S."/>
            <person name="Gross S."/>
            <person name="Guigo R."/>
            <person name="Gustafson E.A."/>
            <person name="Haerty W."/>
            <person name="Hahn M.W."/>
            <person name="Halligan D.L."/>
            <person name="Halpern A.L."/>
            <person name="Halter G.M."/>
            <person name="Han M.V."/>
            <person name="Heger A."/>
            <person name="Hillier L."/>
            <person name="Hinrichs A.S."/>
            <person name="Holmes I."/>
            <person name="Hoskins R.A."/>
            <person name="Hubisz M.J."/>
            <person name="Hultmark D."/>
            <person name="Huntley M.A."/>
            <person name="Jaffe D.B."/>
            <person name="Jagadeeshan S."/>
            <person name="Jeck W.R."/>
            <person name="Johnson J."/>
            <person name="Jones C.D."/>
            <person name="Jordan W.C."/>
            <person name="Karpen G.H."/>
            <person name="Kataoka E."/>
            <person name="Keightley P.D."/>
            <person name="Kheradpour P."/>
            <person name="Kirkness E.F."/>
            <person name="Koerich L.B."/>
            <person name="Kristiansen K."/>
            <person name="Kudrna D."/>
            <person name="Kulathinal R.J."/>
            <person name="Kumar S."/>
            <person name="Kwok R."/>
            <person name="Lander E."/>
            <person name="Langley C.H."/>
            <person name="Lapoint R."/>
            <person name="Lazzaro B.P."/>
            <person name="Lee S.J."/>
            <person name="Levesque L."/>
            <person name="Li R."/>
            <person name="Lin C.F."/>
            <person name="Lin M.F."/>
            <person name="Lindblad-Toh K."/>
            <person name="Llopart A."/>
            <person name="Long M."/>
            <person name="Low L."/>
            <person name="Lozovsky E."/>
            <person name="Lu J."/>
            <person name="Luo M."/>
            <person name="Machado C.A."/>
            <person name="Makalowski W."/>
            <person name="Marzo M."/>
            <person name="Matsuda M."/>
            <person name="Matzkin L."/>
            <person name="McAllister B."/>
            <person name="McBride C.S."/>
            <person name="McKernan B."/>
            <person name="McKernan K."/>
            <person name="Mendez-Lago M."/>
            <person name="Minx P."/>
            <person name="Mollenhauer M.U."/>
            <person name="Montooth K."/>
            <person name="Mount S.M."/>
            <person name="Mu X."/>
            <person name="Myers E."/>
            <person name="Negre B."/>
            <person name="Newfeld S."/>
            <person name="Nielsen R."/>
            <person name="Noor M.A."/>
            <person name="O'Grady P."/>
            <person name="Pachter L."/>
            <person name="Papaceit M."/>
            <person name="Parisi M.J."/>
            <person name="Parisi M."/>
            <person name="Parts L."/>
            <person name="Pedersen J.S."/>
            <person name="Pesole G."/>
            <person name="Phillippy A.M."/>
            <person name="Ponting C.P."/>
            <person name="Pop M."/>
            <person name="Porcelli D."/>
            <person name="Powell J.R."/>
            <person name="Prohaska S."/>
            <person name="Pruitt K."/>
            <person name="Puig M."/>
            <person name="Quesneville H."/>
            <person name="Ram K.R."/>
            <person name="Rand D."/>
            <person name="Rasmussen M.D."/>
            <person name="Reed L.K."/>
            <person name="Reenan R."/>
            <person name="Reily A."/>
            <person name="Remington K.A."/>
            <person name="Rieger T.T."/>
            <person name="Ritchie M.G."/>
            <person name="Robin C."/>
            <person name="Rogers Y.H."/>
            <person name="Rohde C."/>
            <person name="Rozas J."/>
            <person name="Rubenfield M.J."/>
            <person name="Ruiz A."/>
            <person name="Russo S."/>
            <person name="Salzberg S.L."/>
            <person name="Sanchez-Gracia A."/>
            <person name="Saranga D.J."/>
            <person name="Sato H."/>
            <person name="Schaeffer S.W."/>
            <person name="Schatz M.C."/>
            <person name="Schlenke T."/>
            <person name="Schwartz R."/>
            <person name="Segarra C."/>
            <person name="Singh R.S."/>
            <person name="Sirot L."/>
            <person name="Sirota M."/>
            <person name="Sisneros N.B."/>
            <person name="Smith C.D."/>
            <person name="Smith T.F."/>
            <person name="Spieth J."/>
            <person name="Stage D.E."/>
            <person name="Stark A."/>
            <person name="Stephan W."/>
            <person name="Strausberg R.L."/>
            <person name="Strempel S."/>
            <person name="Sturgill D."/>
            <person name="Sutton G."/>
            <person name="Sutton G.G."/>
            <person name="Tao W."/>
            <person name="Teichmann S."/>
            <person name="Tobari Y.N."/>
            <person name="Tomimura Y."/>
            <person name="Tsolas J.M."/>
            <person name="Valente V.L."/>
            <person name="Venter E."/>
            <person name="Venter J.C."/>
            <person name="Vicario S."/>
            <person name="Vieira F.G."/>
            <person name="Vilella A.J."/>
            <person name="Villasante A."/>
            <person name="Walenz B."/>
            <person name="Wang J."/>
            <person name="Wasserman M."/>
            <person name="Watts T."/>
            <person name="Wilson D."/>
            <person name="Wilson R.K."/>
            <person name="Wing R.A."/>
            <person name="Wolfner M.F."/>
            <person name="Wong A."/>
            <person name="Wong G.K."/>
            <person name="Wu C.I."/>
            <person name="Wu G."/>
            <person name="Yamamoto D."/>
            <person name="Yang H.P."/>
            <person name="Yang S.P."/>
            <person name="Yorke J.A."/>
            <person name="Yoshida K."/>
            <person name="Zdobnov E."/>
            <person name="Zhang P."/>
            <person name="Zhang Y."/>
            <person name="Zimin A.V."/>
            <person name="Baldwin J."/>
            <person name="Abdouelleil A."/>
            <person name="Abdulkadir J."/>
            <person name="Abebe A."/>
            <person name="Abera B."/>
            <person name="Abreu J."/>
            <person name="Acer S.C."/>
            <person name="Aftuck L."/>
            <person name="Alexander A."/>
            <person name="An P."/>
            <person name="Anderson E."/>
            <person name="Anderson S."/>
            <person name="Arachi H."/>
            <person name="Azer M."/>
            <person name="Bachantsang P."/>
            <person name="Barry A."/>
            <person name="Bayul T."/>
            <person name="Berlin A."/>
            <person name="Bessette D."/>
            <person name="Bloom T."/>
            <person name="Blye J."/>
            <person name="Boguslavskiy L."/>
            <person name="Bonnet C."/>
            <person name="Boukhgalter B."/>
            <person name="Bourzgui I."/>
            <person name="Brown A."/>
            <person name="Cahill P."/>
            <person name="Channer S."/>
            <person name="Cheshatsang Y."/>
            <person name="Chuda L."/>
            <person name="Citroen M."/>
            <person name="Collymore A."/>
            <person name="Cooke P."/>
            <person name="Costello M."/>
            <person name="D'Aco K."/>
            <person name="Daza R."/>
            <person name="De Haan G."/>
            <person name="DeGray S."/>
            <person name="DeMaso C."/>
            <person name="Dhargay N."/>
            <person name="Dooley K."/>
            <person name="Dooley E."/>
            <person name="Doricent M."/>
            <person name="Dorje P."/>
            <person name="Dorjee K."/>
            <person name="Dupes A."/>
            <person name="Elong R."/>
            <person name="Falk J."/>
            <person name="Farina A."/>
            <person name="Faro S."/>
            <person name="Ferguson D."/>
            <person name="Fisher S."/>
            <person name="Foley C.D."/>
            <person name="Franke A."/>
            <person name="Friedrich D."/>
            <person name="Gadbois L."/>
            <person name="Gearin G."/>
            <person name="Gearin C.R."/>
            <person name="Giannoukos G."/>
            <person name="Goode T."/>
            <person name="Graham J."/>
            <person name="Grandbois E."/>
            <person name="Grewal S."/>
            <person name="Gyaltsen K."/>
            <person name="Hafez N."/>
            <person name="Hagos B."/>
            <person name="Hall J."/>
            <person name="Henson C."/>
            <person name="Hollinger A."/>
            <person name="Honan T."/>
            <person name="Huard M.D."/>
            <person name="Hughes L."/>
            <person name="Hurhula B."/>
            <person name="Husby M.E."/>
            <person name="Kamat A."/>
            <person name="Kanga B."/>
            <person name="Kashin S."/>
            <person name="Khazanovich D."/>
            <person name="Kisner P."/>
            <person name="Lance K."/>
            <person name="Lara M."/>
            <person name="Lee W."/>
            <person name="Lennon N."/>
            <person name="Letendre F."/>
            <person name="LeVine R."/>
            <person name="Lipovsky A."/>
            <person name="Liu X."/>
            <person name="Liu J."/>
            <person name="Liu S."/>
            <person name="Lokyitsang T."/>
            <person name="Lokyitsang Y."/>
            <person name="Lubonja R."/>
            <person name="Lui A."/>
            <person name="MacDonald P."/>
            <person name="Magnisalis V."/>
            <person name="Maru K."/>
            <person name="Matthews C."/>
            <person name="McCusker W."/>
            <person name="McDonough S."/>
            <person name="Mehta T."/>
            <person name="Meldrim J."/>
            <person name="Meneus L."/>
            <person name="Mihai O."/>
            <person name="Mihalev A."/>
            <person name="Mihova T."/>
            <person name="Mittelman R."/>
            <person name="Mlenga V."/>
            <person name="Montmayeur A."/>
            <person name="Mulrain L."/>
            <person name="Navidi A."/>
            <person name="Naylor J."/>
            <person name="Negash T."/>
            <person name="Nguyen T."/>
            <person name="Nguyen N."/>
            <person name="Nicol R."/>
            <person name="Norbu C."/>
            <person name="Norbu N."/>
            <person name="Novod N."/>
            <person name="O'Neill B."/>
            <person name="Osman S."/>
            <person name="Markiewicz E."/>
            <person name="Oyono O.L."/>
            <person name="Patti C."/>
            <person name="Phunkhang P."/>
            <person name="Pierre F."/>
            <person name="Priest M."/>
            <person name="Raghuraman S."/>
            <person name="Rege F."/>
            <person name="Reyes R."/>
            <person name="Rise C."/>
            <person name="Rogov P."/>
            <person name="Ross K."/>
            <person name="Ryan E."/>
            <person name="Settipalli S."/>
            <person name="Shea T."/>
            <person name="Sherpa N."/>
            <person name="Shi L."/>
            <person name="Shih D."/>
            <person name="Sparrow T."/>
            <person name="Spaulding J."/>
            <person name="Stalker J."/>
            <person name="Stange-Thomann N."/>
            <person name="Stavropoulos S."/>
            <person name="Stone C."/>
            <person name="Strader C."/>
            <person name="Tesfaye S."/>
            <person name="Thomson T."/>
            <person name="Thoulutsang Y."/>
            <person name="Thoulutsang D."/>
            <person name="Topham K."/>
            <person name="Topping I."/>
            <person name="Tsamla T."/>
            <person name="Vassiliev H."/>
            <person name="Vo A."/>
            <person name="Wangchuk T."/>
            <person name="Wangdi T."/>
            <person name="Weiand M."/>
            <person name="Wilkinson J."/>
            <person name="Wilson A."/>
            <person name="Yadav S."/>
            <person name="Young G."/>
            <person name="Yu Q."/>
            <person name="Zembek L."/>
            <person name="Zhong D."/>
            <person name="Zimmer A."/>
            <person name="Zwirko Z."/>
            <person name="Jaffe D.B."/>
            <person name="Alvarez P."/>
            <person name="Brockman W."/>
            <person name="Butler J."/>
            <person name="Chin C."/>
            <person name="Gnerre S."/>
            <person name="Grabherr M."/>
            <person name="Kleber M."/>
            <person name="Mauceli E."/>
            <person name="MacCallum I."/>
        </authorList>
    </citation>
    <scope>NUCLEOTIDE SEQUENCE [LARGE SCALE GENOMIC DNA]</scope>
    <source>
        <strain evidence="5">TSC#15010-1051.87</strain>
        <strain evidence="7">Tucson 15010-1051.87</strain>
    </source>
</reference>
<organism evidence="5 7">
    <name type="scientific">Drosophila virilis</name>
    <name type="common">Fruit fly</name>
    <dbReference type="NCBI Taxonomy" id="7244"/>
    <lineage>
        <taxon>Eukaryota</taxon>
        <taxon>Metazoa</taxon>
        <taxon>Ecdysozoa</taxon>
        <taxon>Arthropoda</taxon>
        <taxon>Hexapoda</taxon>
        <taxon>Insecta</taxon>
        <taxon>Pterygota</taxon>
        <taxon>Neoptera</taxon>
        <taxon>Endopterygota</taxon>
        <taxon>Diptera</taxon>
        <taxon>Brachycera</taxon>
        <taxon>Muscomorpha</taxon>
        <taxon>Ephydroidea</taxon>
        <taxon>Drosophilidae</taxon>
        <taxon>Drosophila</taxon>
    </lineage>
</organism>
<dbReference type="GO" id="GO:0007155">
    <property type="term" value="P:cell adhesion"/>
    <property type="evidence" value="ECO:0007669"/>
    <property type="project" value="TreeGrafter"/>
</dbReference>
<dbReference type="KEGG" id="dvi:6623690"/>
<dbReference type="EMBL" id="CH940647">
    <property type="protein sequence ID" value="KRF84209.1"/>
    <property type="molecule type" value="Genomic_DNA"/>
</dbReference>
<proteinExistence type="predicted"/>
<evidence type="ECO:0000313" key="5">
    <source>
        <dbReference type="EMBL" id="EDW69152.2"/>
    </source>
</evidence>
<gene>
    <name evidence="5" type="primary">Dvir\GJ12283</name>
    <name evidence="5" type="ORF">Dvir_GJ12283</name>
</gene>
<dbReference type="eggNOG" id="ENOG502QQQQ">
    <property type="taxonomic scope" value="Eukaryota"/>
</dbReference>
<protein>
    <submittedName>
        <fullName evidence="6">Uncharacterized protein, isoform B</fullName>
    </submittedName>
    <submittedName>
        <fullName evidence="5">Uncharacterized protein, isoform C</fullName>
    </submittedName>
</protein>
<feature type="region of interest" description="Disordered" evidence="2">
    <location>
        <begin position="466"/>
        <end position="516"/>
    </location>
</feature>
<dbReference type="InParanoid" id="B4LEY3"/>
<dbReference type="AlphaFoldDB" id="B4LEY3"/>